<feature type="chain" id="PRO_5030774037" evidence="2">
    <location>
        <begin position="22"/>
        <end position="158"/>
    </location>
</feature>
<feature type="compositionally biased region" description="Low complexity" evidence="1">
    <location>
        <begin position="118"/>
        <end position="131"/>
    </location>
</feature>
<accession>A0A7S0C4K1</accession>
<evidence type="ECO:0000313" key="3">
    <source>
        <dbReference type="EMBL" id="CAD8412403.1"/>
    </source>
</evidence>
<sequence length="158" mass="17189">MTFIIKRAVFPLILLATVIFAHDLKPTPKPTSKATSKPTTKPISKPTTKPTSKPTIGPTKVPTKTPTKAPTKTPIKAPTNNPSLPTTKPPTFKPTNRPTFKKVEININKTQGKGKGSPTRPTRPAYYRPTPGKGGKGNTSIRDGVFTGLHTNRKRSWE</sequence>
<name>A0A7S0C4K1_9STRA</name>
<feature type="compositionally biased region" description="Low complexity" evidence="1">
    <location>
        <begin position="30"/>
        <end position="86"/>
    </location>
</feature>
<dbReference type="EMBL" id="HBEL01017911">
    <property type="protein sequence ID" value="CAD8412403.1"/>
    <property type="molecule type" value="Transcribed_RNA"/>
</dbReference>
<feature type="signal peptide" evidence="2">
    <location>
        <begin position="1"/>
        <end position="21"/>
    </location>
</feature>
<gene>
    <name evidence="3" type="ORF">PINE0816_LOCUS8528</name>
</gene>
<protein>
    <submittedName>
        <fullName evidence="3">Uncharacterized protein</fullName>
    </submittedName>
</protein>
<proteinExistence type="predicted"/>
<evidence type="ECO:0000256" key="1">
    <source>
        <dbReference type="SAM" id="MobiDB-lite"/>
    </source>
</evidence>
<feature type="region of interest" description="Disordered" evidence="1">
    <location>
        <begin position="24"/>
        <end position="158"/>
    </location>
</feature>
<dbReference type="PRINTS" id="PR01217">
    <property type="entry name" value="PRICHEXTENSN"/>
</dbReference>
<organism evidence="3">
    <name type="scientific">Proboscia inermis</name>
    <dbReference type="NCBI Taxonomy" id="420281"/>
    <lineage>
        <taxon>Eukaryota</taxon>
        <taxon>Sar</taxon>
        <taxon>Stramenopiles</taxon>
        <taxon>Ochrophyta</taxon>
        <taxon>Bacillariophyta</taxon>
        <taxon>Coscinodiscophyceae</taxon>
        <taxon>Rhizosoleniophycidae</taxon>
        <taxon>Rhizosoleniales</taxon>
        <taxon>Rhizosoleniaceae</taxon>
        <taxon>Proboscia</taxon>
    </lineage>
</organism>
<keyword evidence="2" id="KW-0732">Signal</keyword>
<dbReference type="AlphaFoldDB" id="A0A7S0C4K1"/>
<evidence type="ECO:0000256" key="2">
    <source>
        <dbReference type="SAM" id="SignalP"/>
    </source>
</evidence>
<reference evidence="3" key="1">
    <citation type="submission" date="2021-01" db="EMBL/GenBank/DDBJ databases">
        <authorList>
            <person name="Corre E."/>
            <person name="Pelletier E."/>
            <person name="Niang G."/>
            <person name="Scheremetjew M."/>
            <person name="Finn R."/>
            <person name="Kale V."/>
            <person name="Holt S."/>
            <person name="Cochrane G."/>
            <person name="Meng A."/>
            <person name="Brown T."/>
            <person name="Cohen L."/>
        </authorList>
    </citation>
    <scope>NUCLEOTIDE SEQUENCE</scope>
    <source>
        <strain evidence="3">CCAP1064/1</strain>
    </source>
</reference>